<feature type="region of interest" description="Disordered" evidence="1">
    <location>
        <begin position="1"/>
        <end position="21"/>
    </location>
</feature>
<dbReference type="EMBL" id="KZ857424">
    <property type="protein sequence ID" value="RDX46752.1"/>
    <property type="molecule type" value="Genomic_DNA"/>
</dbReference>
<proteinExistence type="predicted"/>
<protein>
    <submittedName>
        <fullName evidence="2">Uncharacterized protein</fullName>
    </submittedName>
</protein>
<dbReference type="Proteomes" id="UP000256964">
    <property type="component" value="Unassembled WGS sequence"/>
</dbReference>
<dbReference type="AlphaFoldDB" id="A0A371D2L1"/>
<reference evidence="2 3" key="1">
    <citation type="journal article" date="2018" name="Biotechnol. Biofuels">
        <title>Integrative visual omics of the white-rot fungus Polyporus brumalis exposes the biotechnological potential of its oxidative enzymes for delignifying raw plant biomass.</title>
        <authorList>
            <person name="Miyauchi S."/>
            <person name="Rancon A."/>
            <person name="Drula E."/>
            <person name="Hage H."/>
            <person name="Chaduli D."/>
            <person name="Favel A."/>
            <person name="Grisel S."/>
            <person name="Henrissat B."/>
            <person name="Herpoel-Gimbert I."/>
            <person name="Ruiz-Duenas F.J."/>
            <person name="Chevret D."/>
            <person name="Hainaut M."/>
            <person name="Lin J."/>
            <person name="Wang M."/>
            <person name="Pangilinan J."/>
            <person name="Lipzen A."/>
            <person name="Lesage-Meessen L."/>
            <person name="Navarro D."/>
            <person name="Riley R."/>
            <person name="Grigoriev I.V."/>
            <person name="Zhou S."/>
            <person name="Raouche S."/>
            <person name="Rosso M.N."/>
        </authorList>
    </citation>
    <scope>NUCLEOTIDE SEQUENCE [LARGE SCALE GENOMIC DNA]</scope>
    <source>
        <strain evidence="2 3">BRFM 1820</strain>
    </source>
</reference>
<sequence>MSWRARRWRDGGPAASGEQMRPATAYVTSVGRVRGGYSNIPFQALSSETDIQTPAINIGNSVNLDADAHIPRTDRISGVSESLRGCECWRDERGRGGQRPQTWPVSIPVRRWAGRGRTPTLWRRDVAVGREAGCNWTEGRGCWQSQSRGNGAVGQPGLVLMEAEKSSWGAGIRGGEQAQSWERAKRGSRRWRSRWQRRDGSGRRAEWNRMQRWEEKDGCEWLRIGENSQRMARLPAI</sequence>
<gene>
    <name evidence="2" type="ORF">OH76DRAFT_815465</name>
</gene>
<accession>A0A371D2L1</accession>
<evidence type="ECO:0000313" key="3">
    <source>
        <dbReference type="Proteomes" id="UP000256964"/>
    </source>
</evidence>
<organism evidence="2 3">
    <name type="scientific">Lentinus brumalis</name>
    <dbReference type="NCBI Taxonomy" id="2498619"/>
    <lineage>
        <taxon>Eukaryota</taxon>
        <taxon>Fungi</taxon>
        <taxon>Dikarya</taxon>
        <taxon>Basidiomycota</taxon>
        <taxon>Agaricomycotina</taxon>
        <taxon>Agaricomycetes</taxon>
        <taxon>Polyporales</taxon>
        <taxon>Polyporaceae</taxon>
        <taxon>Lentinus</taxon>
    </lineage>
</organism>
<name>A0A371D2L1_9APHY</name>
<keyword evidence="3" id="KW-1185">Reference proteome</keyword>
<evidence type="ECO:0000313" key="2">
    <source>
        <dbReference type="EMBL" id="RDX46752.1"/>
    </source>
</evidence>
<evidence type="ECO:0000256" key="1">
    <source>
        <dbReference type="SAM" id="MobiDB-lite"/>
    </source>
</evidence>